<feature type="compositionally biased region" description="Low complexity" evidence="1">
    <location>
        <begin position="51"/>
        <end position="68"/>
    </location>
</feature>
<sequence>MLTYADRPKSSIFGGNSMNMGNSSRIMGQGGGGGGTSRLKRLSWMLHPSRLSQGLASGPSPLSSLPAPRKSYSEPINEPIRESTSEPLQNAEFASRSMSQQDSKMRPLAFSNAASDAETPDRDTSMSLDNDTEPLPQLITTLHTSAAPSAATSAVPSSSSSTASEEGSSPTEARKSSISFPTDLPKPEHSPSIQTPLDGWSEFSFGRKSSISSASYRRSRNPSVAPSVVKQGGDGMRVRTASSPPPQR</sequence>
<dbReference type="Proteomes" id="UP000706124">
    <property type="component" value="Unassembled WGS sequence"/>
</dbReference>
<proteinExistence type="predicted"/>
<reference evidence="2 3" key="1">
    <citation type="journal article" date="2020" name="bioRxiv">
        <title>Whole genome comparisons of ergot fungi reveals the divergence and evolution of species within the genus Claviceps are the result of varying mechanisms driving genome evolution and host range expansion.</title>
        <authorList>
            <person name="Wyka S.A."/>
            <person name="Mondo S.J."/>
            <person name="Liu M."/>
            <person name="Dettman J."/>
            <person name="Nalam V."/>
            <person name="Broders K.D."/>
        </authorList>
    </citation>
    <scope>NUCLEOTIDE SEQUENCE [LARGE SCALE GENOMIC DNA]</scope>
    <source>
        <strain evidence="2 3">CCC 1485</strain>
    </source>
</reference>
<feature type="region of interest" description="Disordered" evidence="1">
    <location>
        <begin position="1"/>
        <end position="248"/>
    </location>
</feature>
<name>A0A9P7MH19_9HYPO</name>
<feature type="compositionally biased region" description="Polar residues" evidence="1">
    <location>
        <begin position="13"/>
        <end position="26"/>
    </location>
</feature>
<dbReference type="AlphaFoldDB" id="A0A9P7MH19"/>
<feature type="compositionally biased region" description="Low complexity" evidence="1">
    <location>
        <begin position="145"/>
        <end position="171"/>
    </location>
</feature>
<keyword evidence="3" id="KW-1185">Reference proteome</keyword>
<evidence type="ECO:0000313" key="3">
    <source>
        <dbReference type="Proteomes" id="UP000706124"/>
    </source>
</evidence>
<organism evidence="2 3">
    <name type="scientific">Claviceps pazoutovae</name>
    <dbReference type="NCBI Taxonomy" id="1649127"/>
    <lineage>
        <taxon>Eukaryota</taxon>
        <taxon>Fungi</taxon>
        <taxon>Dikarya</taxon>
        <taxon>Ascomycota</taxon>
        <taxon>Pezizomycotina</taxon>
        <taxon>Sordariomycetes</taxon>
        <taxon>Hypocreomycetidae</taxon>
        <taxon>Hypocreales</taxon>
        <taxon>Clavicipitaceae</taxon>
        <taxon>Claviceps</taxon>
    </lineage>
</organism>
<comment type="caution">
    <text evidence="2">The sequence shown here is derived from an EMBL/GenBank/DDBJ whole genome shotgun (WGS) entry which is preliminary data.</text>
</comment>
<evidence type="ECO:0000256" key="1">
    <source>
        <dbReference type="SAM" id="MobiDB-lite"/>
    </source>
</evidence>
<accession>A0A9P7MH19</accession>
<dbReference type="OrthoDB" id="4959531at2759"/>
<protein>
    <submittedName>
        <fullName evidence="2">Uncharacterized protein</fullName>
    </submittedName>
</protein>
<gene>
    <name evidence="2" type="ORF">E4U60_005301</name>
</gene>
<evidence type="ECO:0000313" key="2">
    <source>
        <dbReference type="EMBL" id="KAG5945355.1"/>
    </source>
</evidence>
<dbReference type="EMBL" id="SRPO01000046">
    <property type="protein sequence ID" value="KAG5945355.1"/>
    <property type="molecule type" value="Genomic_DNA"/>
</dbReference>
<feature type="compositionally biased region" description="Low complexity" evidence="1">
    <location>
        <begin position="207"/>
        <end position="216"/>
    </location>
</feature>